<feature type="transmembrane region" description="Helical" evidence="10">
    <location>
        <begin position="273"/>
        <end position="294"/>
    </location>
</feature>
<feature type="transmembrane region" description="Helical" evidence="10">
    <location>
        <begin position="58"/>
        <end position="77"/>
    </location>
</feature>
<feature type="transmembrane region" description="Helical" evidence="10">
    <location>
        <begin position="33"/>
        <end position="52"/>
    </location>
</feature>
<dbReference type="Pfam" id="PF00999">
    <property type="entry name" value="Na_H_Exchanger"/>
    <property type="match status" value="1"/>
</dbReference>
<keyword evidence="7" id="KW-0406">Ion transport</keyword>
<evidence type="ECO:0000256" key="9">
    <source>
        <dbReference type="ARBA" id="ARBA00023201"/>
    </source>
</evidence>
<feature type="transmembrane region" description="Helical" evidence="10">
    <location>
        <begin position="222"/>
        <end position="237"/>
    </location>
</feature>
<keyword evidence="6" id="KW-0915">Sodium</keyword>
<evidence type="ECO:0000256" key="1">
    <source>
        <dbReference type="ARBA" id="ARBA00004141"/>
    </source>
</evidence>
<feature type="transmembrane region" description="Helical" evidence="10">
    <location>
        <begin position="243"/>
        <end position="261"/>
    </location>
</feature>
<keyword evidence="8 10" id="KW-0472">Membrane</keyword>
<protein>
    <submittedName>
        <fullName evidence="12">Inner membrane protein YbaL</fullName>
    </submittedName>
</protein>
<dbReference type="PANTHER" id="PTHR43562:SF3">
    <property type="entry name" value="SODIUM ION_PROTON EXCHANGER (EUROFUNG)"/>
    <property type="match status" value="1"/>
</dbReference>
<evidence type="ECO:0000256" key="3">
    <source>
        <dbReference type="ARBA" id="ARBA00022449"/>
    </source>
</evidence>
<feature type="transmembrane region" description="Helical" evidence="10">
    <location>
        <begin position="117"/>
        <end position="135"/>
    </location>
</feature>
<evidence type="ECO:0000256" key="5">
    <source>
        <dbReference type="ARBA" id="ARBA00022989"/>
    </source>
</evidence>
<dbReference type="GO" id="GO:0015297">
    <property type="term" value="F:antiporter activity"/>
    <property type="evidence" value="ECO:0007669"/>
    <property type="project" value="UniProtKB-KW"/>
</dbReference>
<comment type="subcellular location">
    <subcellularLocation>
        <location evidence="1">Membrane</location>
        <topology evidence="1">Multi-pass membrane protein</topology>
    </subcellularLocation>
</comment>
<evidence type="ECO:0000256" key="2">
    <source>
        <dbReference type="ARBA" id="ARBA00022448"/>
    </source>
</evidence>
<evidence type="ECO:0000256" key="4">
    <source>
        <dbReference type="ARBA" id="ARBA00022692"/>
    </source>
</evidence>
<reference evidence="12 13" key="1">
    <citation type="submission" date="2016-08" db="EMBL/GenBank/DDBJ databases">
        <authorList>
            <person name="Seilhamer J.J."/>
        </authorList>
    </citation>
    <scope>NUCLEOTIDE SEQUENCE [LARGE SCALE GENOMIC DNA]</scope>
    <source>
        <strain evidence="12">L21-II-0</strain>
    </source>
</reference>
<keyword evidence="9" id="KW-0739">Sodium transport</keyword>
<evidence type="ECO:0000313" key="12">
    <source>
        <dbReference type="EMBL" id="SCL75029.1"/>
    </source>
</evidence>
<evidence type="ECO:0000256" key="10">
    <source>
        <dbReference type="SAM" id="Phobius"/>
    </source>
</evidence>
<feature type="transmembrane region" description="Helical" evidence="10">
    <location>
        <begin position="332"/>
        <end position="352"/>
    </location>
</feature>
<dbReference type="GO" id="GO:0006814">
    <property type="term" value="P:sodium ion transport"/>
    <property type="evidence" value="ECO:0007669"/>
    <property type="project" value="UniProtKB-KW"/>
</dbReference>
<dbReference type="AlphaFoldDB" id="A0A1M4MJC8"/>
<dbReference type="OrthoDB" id="12029at2157"/>
<feature type="transmembrane region" description="Helical" evidence="10">
    <location>
        <begin position="178"/>
        <end position="201"/>
    </location>
</feature>
<proteinExistence type="predicted"/>
<dbReference type="InterPro" id="IPR038770">
    <property type="entry name" value="Na+/solute_symporter_sf"/>
</dbReference>
<dbReference type="STRING" id="118126.L21_0918"/>
<name>A0A1M4MJC8_9EURY</name>
<sequence>MESAALAIEIQMSLLLFLALAGYLVASRINQSATIGAILVGVLVGPSVLGLITYTDFVATLAHLGAIILLFVIGFEFNIRDILDPRYGVIGLVGVVVPWIGGYATAVLFGFDFASAVFVGTALTATSIAITANVLKEIGVLQTGAAKAIIGAAVIDDVLSLLVLAVSTDLVVSGDISVTSVALILAKSFGFIVVAGAVGYFGIRKVIERMDATPLARKYPEFVFIFAMMVAFLYAMLADLVGLSGIIGAFLAGVAFAGVELRQSKGVYEGAEYFQIVFASIFFVSLGILADIRALTSDMVFFLLVLTLVAIVTKVIGCALPARAMGMCREDSLIIGFGMAPRGEVAMIVALIGLESGLIGQGIFVVIVLMSLLTTLITPIVYRNWFFKGAYCAVE</sequence>
<dbReference type="GO" id="GO:1902600">
    <property type="term" value="P:proton transmembrane transport"/>
    <property type="evidence" value="ECO:0007669"/>
    <property type="project" value="InterPro"/>
</dbReference>
<keyword evidence="3" id="KW-0050">Antiport</keyword>
<evidence type="ECO:0000256" key="6">
    <source>
        <dbReference type="ARBA" id="ARBA00023053"/>
    </source>
</evidence>
<dbReference type="PANTHER" id="PTHR43562">
    <property type="entry name" value="NAPA-TYPE SODIUM/HYDROGEN ANTIPORTER"/>
    <property type="match status" value="1"/>
</dbReference>
<accession>A0A1M4MJC8</accession>
<evidence type="ECO:0000256" key="7">
    <source>
        <dbReference type="ARBA" id="ARBA00023065"/>
    </source>
</evidence>
<feature type="domain" description="Cation/H+ exchanger transmembrane" evidence="11">
    <location>
        <begin position="17"/>
        <end position="381"/>
    </location>
</feature>
<keyword evidence="2" id="KW-0813">Transport</keyword>
<feature type="transmembrane region" description="Helical" evidence="10">
    <location>
        <begin position="147"/>
        <end position="166"/>
    </location>
</feature>
<keyword evidence="4 10" id="KW-0812">Transmembrane</keyword>
<dbReference type="Gene3D" id="1.20.1530.20">
    <property type="match status" value="1"/>
</dbReference>
<gene>
    <name evidence="12" type="primary">ybaL</name>
    <name evidence="12" type="ORF">L21_0918</name>
</gene>
<organism evidence="12 13">
    <name type="scientific">Methanoculleus chikugoensis</name>
    <dbReference type="NCBI Taxonomy" id="118126"/>
    <lineage>
        <taxon>Archaea</taxon>
        <taxon>Methanobacteriati</taxon>
        <taxon>Methanobacteriota</taxon>
        <taxon>Stenosarchaea group</taxon>
        <taxon>Methanomicrobia</taxon>
        <taxon>Methanomicrobiales</taxon>
        <taxon>Methanomicrobiaceae</taxon>
        <taxon>Methanoculleus</taxon>
    </lineage>
</organism>
<evidence type="ECO:0000313" key="13">
    <source>
        <dbReference type="Proteomes" id="UP000184671"/>
    </source>
</evidence>
<evidence type="ECO:0000259" key="11">
    <source>
        <dbReference type="Pfam" id="PF00999"/>
    </source>
</evidence>
<evidence type="ECO:0000256" key="8">
    <source>
        <dbReference type="ARBA" id="ARBA00023136"/>
    </source>
</evidence>
<dbReference type="EMBL" id="FMID01000023">
    <property type="protein sequence ID" value="SCL75029.1"/>
    <property type="molecule type" value="Genomic_DNA"/>
</dbReference>
<dbReference type="GO" id="GO:0016020">
    <property type="term" value="C:membrane"/>
    <property type="evidence" value="ECO:0007669"/>
    <property type="project" value="UniProtKB-SubCell"/>
</dbReference>
<keyword evidence="5 10" id="KW-1133">Transmembrane helix</keyword>
<feature type="transmembrane region" description="Helical" evidence="10">
    <location>
        <begin position="89"/>
        <end position="111"/>
    </location>
</feature>
<dbReference type="InterPro" id="IPR006153">
    <property type="entry name" value="Cation/H_exchanger_TM"/>
</dbReference>
<dbReference type="Proteomes" id="UP000184671">
    <property type="component" value="Unassembled WGS sequence"/>
</dbReference>
<feature type="transmembrane region" description="Helical" evidence="10">
    <location>
        <begin position="300"/>
        <end position="320"/>
    </location>
</feature>
<feature type="transmembrane region" description="Helical" evidence="10">
    <location>
        <begin position="358"/>
        <end position="382"/>
    </location>
</feature>
<feature type="transmembrane region" description="Helical" evidence="10">
    <location>
        <begin position="6"/>
        <end position="26"/>
    </location>
</feature>
<dbReference type="RefSeq" id="WP_074369317.1">
    <property type="nucleotide sequence ID" value="NZ_FMID01000023.1"/>
</dbReference>